<accession>A0ABD2QM98</accession>
<evidence type="ECO:0000313" key="1">
    <source>
        <dbReference type="EMBL" id="KAL3320663.1"/>
    </source>
</evidence>
<dbReference type="Gene3D" id="3.30.710.10">
    <property type="entry name" value="Potassium Channel Kv1.1, Chain A"/>
    <property type="match status" value="1"/>
</dbReference>
<gene>
    <name evidence="1" type="ORF">Ciccas_000667</name>
</gene>
<comment type="caution">
    <text evidence="1">The sequence shown here is derived from an EMBL/GenBank/DDBJ whole genome shotgun (WGS) entry which is preliminary data.</text>
</comment>
<proteinExistence type="predicted"/>
<evidence type="ECO:0008006" key="3">
    <source>
        <dbReference type="Google" id="ProtNLM"/>
    </source>
</evidence>
<dbReference type="InterPro" id="IPR011333">
    <property type="entry name" value="SKP1/BTB/POZ_sf"/>
</dbReference>
<keyword evidence="2" id="KW-1185">Reference proteome</keyword>
<name>A0ABD2QM98_9PLAT</name>
<dbReference type="AlphaFoldDB" id="A0ABD2QM98"/>
<protein>
    <recommendedName>
        <fullName evidence="3">BTB domain-containing protein</fullName>
    </recommendedName>
</protein>
<sequence length="197" mass="23038">MHTLRSKPRRVSCSCDLYFVRLKDSSTLFPVEKTLMDEQTDYFLRHNHTDYQLSQLNVINLENVTKEIFQNLLHCLQKQCFPVEDFEQDERDLIKALFKVFQVAENLSIQSVCIMLERYLQSLLSRNNCIQIWRSSHNGSLYLSQLSTQAFANIIWNFTYQIHFHRSAVLDLSPIELLAILKSPYLCLLGKSCASSH</sequence>
<reference evidence="1 2" key="1">
    <citation type="submission" date="2024-11" db="EMBL/GenBank/DDBJ databases">
        <title>Adaptive evolution of stress response genes in parasites aligns with host niche diversity.</title>
        <authorList>
            <person name="Hahn C."/>
            <person name="Resl P."/>
        </authorList>
    </citation>
    <scope>NUCLEOTIDE SEQUENCE [LARGE SCALE GENOMIC DNA]</scope>
    <source>
        <strain evidence="1">EGGRZ-B1_66</strain>
        <tissue evidence="1">Body</tissue>
    </source>
</reference>
<evidence type="ECO:0000313" key="2">
    <source>
        <dbReference type="Proteomes" id="UP001626550"/>
    </source>
</evidence>
<dbReference type="Proteomes" id="UP001626550">
    <property type="component" value="Unassembled WGS sequence"/>
</dbReference>
<dbReference type="EMBL" id="JBJKFK010000038">
    <property type="protein sequence ID" value="KAL3320663.1"/>
    <property type="molecule type" value="Genomic_DNA"/>
</dbReference>
<organism evidence="1 2">
    <name type="scientific">Cichlidogyrus casuarinus</name>
    <dbReference type="NCBI Taxonomy" id="1844966"/>
    <lineage>
        <taxon>Eukaryota</taxon>
        <taxon>Metazoa</taxon>
        <taxon>Spiralia</taxon>
        <taxon>Lophotrochozoa</taxon>
        <taxon>Platyhelminthes</taxon>
        <taxon>Monogenea</taxon>
        <taxon>Monopisthocotylea</taxon>
        <taxon>Dactylogyridea</taxon>
        <taxon>Ancyrocephalidae</taxon>
        <taxon>Cichlidogyrus</taxon>
    </lineage>
</organism>